<evidence type="ECO:0000313" key="3">
    <source>
        <dbReference type="Proteomes" id="UP000012073"/>
    </source>
</evidence>
<organism evidence="2 3">
    <name type="scientific">Chondrus crispus</name>
    <name type="common">Carrageen Irish moss</name>
    <name type="synonym">Polymorpha crispa</name>
    <dbReference type="NCBI Taxonomy" id="2769"/>
    <lineage>
        <taxon>Eukaryota</taxon>
        <taxon>Rhodophyta</taxon>
        <taxon>Florideophyceae</taxon>
        <taxon>Rhodymeniophycidae</taxon>
        <taxon>Gigartinales</taxon>
        <taxon>Gigartinaceae</taxon>
        <taxon>Chondrus</taxon>
    </lineage>
</organism>
<keyword evidence="1" id="KW-0812">Transmembrane</keyword>
<sequence length="85" mass="9598">MPVPPTFARRNCLFLPSIIISLFLPVYTLCLCQLPFPFAHLRLSLEISAERRTTHLLRSQSIPKPPASSTDTSEVYHCIYISAIP</sequence>
<gene>
    <name evidence="2" type="ORF">CHC_T00008184001</name>
</gene>
<reference evidence="3" key="1">
    <citation type="journal article" date="2013" name="Proc. Natl. Acad. Sci. U.S.A.">
        <title>Genome structure and metabolic features in the red seaweed Chondrus crispus shed light on evolution of the Archaeplastida.</title>
        <authorList>
            <person name="Collen J."/>
            <person name="Porcel B."/>
            <person name="Carre W."/>
            <person name="Ball S.G."/>
            <person name="Chaparro C."/>
            <person name="Tonon T."/>
            <person name="Barbeyron T."/>
            <person name="Michel G."/>
            <person name="Noel B."/>
            <person name="Valentin K."/>
            <person name="Elias M."/>
            <person name="Artiguenave F."/>
            <person name="Arun A."/>
            <person name="Aury J.M."/>
            <person name="Barbosa-Neto J.F."/>
            <person name="Bothwell J.H."/>
            <person name="Bouget F.Y."/>
            <person name="Brillet L."/>
            <person name="Cabello-Hurtado F."/>
            <person name="Capella-Gutierrez S."/>
            <person name="Charrier B."/>
            <person name="Cladiere L."/>
            <person name="Cock J.M."/>
            <person name="Coelho S.M."/>
            <person name="Colleoni C."/>
            <person name="Czjzek M."/>
            <person name="Da Silva C."/>
            <person name="Delage L."/>
            <person name="Denoeud F."/>
            <person name="Deschamps P."/>
            <person name="Dittami S.M."/>
            <person name="Gabaldon T."/>
            <person name="Gachon C.M."/>
            <person name="Groisillier A."/>
            <person name="Herve C."/>
            <person name="Jabbari K."/>
            <person name="Katinka M."/>
            <person name="Kloareg B."/>
            <person name="Kowalczyk N."/>
            <person name="Labadie K."/>
            <person name="Leblanc C."/>
            <person name="Lopez P.J."/>
            <person name="McLachlan D.H."/>
            <person name="Meslet-Cladiere L."/>
            <person name="Moustafa A."/>
            <person name="Nehr Z."/>
            <person name="Nyvall Collen P."/>
            <person name="Panaud O."/>
            <person name="Partensky F."/>
            <person name="Poulain J."/>
            <person name="Rensing S.A."/>
            <person name="Rousvoal S."/>
            <person name="Samson G."/>
            <person name="Symeonidi A."/>
            <person name="Weissenbach J."/>
            <person name="Zambounis A."/>
            <person name="Wincker P."/>
            <person name="Boyen C."/>
        </authorList>
    </citation>
    <scope>NUCLEOTIDE SEQUENCE [LARGE SCALE GENOMIC DNA]</scope>
    <source>
        <strain evidence="3">cv. Stackhouse</strain>
    </source>
</reference>
<dbReference type="Proteomes" id="UP000012073">
    <property type="component" value="Unassembled WGS sequence"/>
</dbReference>
<dbReference type="EMBL" id="HG001508">
    <property type="protein sequence ID" value="CDF32483.1"/>
    <property type="molecule type" value="Genomic_DNA"/>
</dbReference>
<dbReference type="KEGG" id="ccp:CHC_T00008184001"/>
<keyword evidence="1" id="KW-0472">Membrane</keyword>
<dbReference type="AlphaFoldDB" id="R7Q3Q8"/>
<protein>
    <submittedName>
        <fullName evidence="2">Uncharacterized protein</fullName>
    </submittedName>
</protein>
<dbReference type="RefSeq" id="XP_005712148.1">
    <property type="nucleotide sequence ID" value="XM_005712091.1"/>
</dbReference>
<dbReference type="Gramene" id="CDF32483">
    <property type="protein sequence ID" value="CDF32483"/>
    <property type="gene ID" value="CHC_T00008184001"/>
</dbReference>
<proteinExistence type="predicted"/>
<keyword evidence="1" id="KW-1133">Transmembrane helix</keyword>
<dbReference type="GeneID" id="17319864"/>
<accession>R7Q3Q8</accession>
<name>R7Q3Q8_CHOCR</name>
<feature type="transmembrane region" description="Helical" evidence="1">
    <location>
        <begin position="12"/>
        <end position="36"/>
    </location>
</feature>
<keyword evidence="3" id="KW-1185">Reference proteome</keyword>
<evidence type="ECO:0000256" key="1">
    <source>
        <dbReference type="SAM" id="Phobius"/>
    </source>
</evidence>
<evidence type="ECO:0000313" key="2">
    <source>
        <dbReference type="EMBL" id="CDF32483.1"/>
    </source>
</evidence>